<protein>
    <submittedName>
        <fullName evidence="2">Uncharacterized protein</fullName>
    </submittedName>
</protein>
<proteinExistence type="predicted"/>
<gene>
    <name evidence="2" type="ORF">RSOL_283590</name>
</gene>
<sequence length="92" mass="9949">MSRGPPTVDLAWENPIGEASPRSRSGGQSGGYFSGRQPVAQSSRRYQPDEDEELEDEGYTRSTNVTQLSDVNPLSQEEPSHGNLRGGLSGAR</sequence>
<evidence type="ECO:0000313" key="3">
    <source>
        <dbReference type="Proteomes" id="UP000030108"/>
    </source>
</evidence>
<dbReference type="AlphaFoldDB" id="A0A0A1UKE4"/>
<accession>A0A0A1UKE4</accession>
<name>A0A0A1UKE4_9AGAM</name>
<organism evidence="2 3">
    <name type="scientific">Rhizoctonia solani AG-3 Rhs1AP</name>
    <dbReference type="NCBI Taxonomy" id="1086054"/>
    <lineage>
        <taxon>Eukaryota</taxon>
        <taxon>Fungi</taxon>
        <taxon>Dikarya</taxon>
        <taxon>Basidiomycota</taxon>
        <taxon>Agaricomycotina</taxon>
        <taxon>Agaricomycetes</taxon>
        <taxon>Cantharellales</taxon>
        <taxon>Ceratobasidiaceae</taxon>
        <taxon>Rhizoctonia</taxon>
    </lineage>
</organism>
<feature type="non-terminal residue" evidence="2">
    <location>
        <position position="92"/>
    </location>
</feature>
<feature type="region of interest" description="Disordered" evidence="1">
    <location>
        <begin position="1"/>
        <end position="92"/>
    </location>
</feature>
<evidence type="ECO:0000256" key="1">
    <source>
        <dbReference type="SAM" id="MobiDB-lite"/>
    </source>
</evidence>
<comment type="caution">
    <text evidence="2">The sequence shown here is derived from an EMBL/GenBank/DDBJ whole genome shotgun (WGS) entry which is preliminary data.</text>
</comment>
<feature type="compositionally biased region" description="Polar residues" evidence="1">
    <location>
        <begin position="60"/>
        <end position="77"/>
    </location>
</feature>
<dbReference type="EMBL" id="JATN01000321">
    <property type="protein sequence ID" value="EUC58881.1"/>
    <property type="molecule type" value="Genomic_DNA"/>
</dbReference>
<dbReference type="Proteomes" id="UP000030108">
    <property type="component" value="Unassembled WGS sequence"/>
</dbReference>
<evidence type="ECO:0000313" key="2">
    <source>
        <dbReference type="EMBL" id="EUC58881.1"/>
    </source>
</evidence>
<reference evidence="3" key="1">
    <citation type="journal article" date="2014" name="Genome Announc.">
        <title>Draft genome sequence of the plant-pathogenic soil fungus Rhizoctonia solani anastomosis group 3 strain Rhs1AP.</title>
        <authorList>
            <person name="Cubeta M.A."/>
            <person name="Thomas E."/>
            <person name="Dean R.A."/>
            <person name="Jabaji S."/>
            <person name="Neate S.M."/>
            <person name="Tavantzis S."/>
            <person name="Toda T."/>
            <person name="Vilgalys R."/>
            <person name="Bharathan N."/>
            <person name="Fedorova-Abrams N."/>
            <person name="Pakala S.B."/>
            <person name="Pakala S.M."/>
            <person name="Zafar N."/>
            <person name="Joardar V."/>
            <person name="Losada L."/>
            <person name="Nierman W.C."/>
        </authorList>
    </citation>
    <scope>NUCLEOTIDE SEQUENCE [LARGE SCALE GENOMIC DNA]</scope>
    <source>
        <strain evidence="3">AG-3</strain>
    </source>
</reference>